<organism evidence="3 4">
    <name type="scientific">Clostridium acidisoli DSM 12555</name>
    <dbReference type="NCBI Taxonomy" id="1121291"/>
    <lineage>
        <taxon>Bacteria</taxon>
        <taxon>Bacillati</taxon>
        <taxon>Bacillota</taxon>
        <taxon>Clostridia</taxon>
        <taxon>Eubacteriales</taxon>
        <taxon>Clostridiaceae</taxon>
        <taxon>Clostridium</taxon>
    </lineage>
</organism>
<dbReference type="InterPro" id="IPR001173">
    <property type="entry name" value="Glyco_trans_2-like"/>
</dbReference>
<keyword evidence="1" id="KW-0802">TPR repeat</keyword>
<dbReference type="InterPro" id="IPR011990">
    <property type="entry name" value="TPR-like_helical_dom_sf"/>
</dbReference>
<dbReference type="PANTHER" id="PTHR43630">
    <property type="entry name" value="POLY-BETA-1,6-N-ACETYL-D-GLUCOSAMINE SYNTHASE"/>
    <property type="match status" value="1"/>
</dbReference>
<feature type="domain" description="Glycosyltransferase 2-like" evidence="2">
    <location>
        <begin position="4"/>
        <end position="130"/>
    </location>
</feature>
<name>A0A1W1X1S2_9CLOT</name>
<gene>
    <name evidence="3" type="ORF">SAMN02745134_00455</name>
</gene>
<evidence type="ECO:0000313" key="4">
    <source>
        <dbReference type="Proteomes" id="UP000192468"/>
    </source>
</evidence>
<reference evidence="3 4" key="1">
    <citation type="submission" date="2017-04" db="EMBL/GenBank/DDBJ databases">
        <authorList>
            <person name="Afonso C.L."/>
            <person name="Miller P.J."/>
            <person name="Scott M.A."/>
            <person name="Spackman E."/>
            <person name="Goraichik I."/>
            <person name="Dimitrov K.M."/>
            <person name="Suarez D.L."/>
            <person name="Swayne D.E."/>
        </authorList>
    </citation>
    <scope>NUCLEOTIDE SEQUENCE [LARGE SCALE GENOMIC DNA]</scope>
    <source>
        <strain evidence="3 4">DSM 12555</strain>
    </source>
</reference>
<dbReference type="SUPFAM" id="SSF53448">
    <property type="entry name" value="Nucleotide-diphospho-sugar transferases"/>
    <property type="match status" value="1"/>
</dbReference>
<dbReference type="Gene3D" id="3.90.550.10">
    <property type="entry name" value="Spore Coat Polysaccharide Biosynthesis Protein SpsA, Chain A"/>
    <property type="match status" value="1"/>
</dbReference>
<dbReference type="AlphaFoldDB" id="A0A1W1X1S2"/>
<dbReference type="SUPFAM" id="SSF48452">
    <property type="entry name" value="TPR-like"/>
    <property type="match status" value="1"/>
</dbReference>
<dbReference type="CDD" id="cd02511">
    <property type="entry name" value="Beta4Glucosyltransferase"/>
    <property type="match status" value="1"/>
</dbReference>
<evidence type="ECO:0000256" key="1">
    <source>
        <dbReference type="PROSITE-ProRule" id="PRU00339"/>
    </source>
</evidence>
<dbReference type="Pfam" id="PF00535">
    <property type="entry name" value="Glycos_transf_2"/>
    <property type="match status" value="1"/>
</dbReference>
<protein>
    <submittedName>
        <fullName evidence="3">Glycosyltransferase involved in cell wall bisynthesis</fullName>
    </submittedName>
</protein>
<feature type="repeat" description="TPR" evidence="1">
    <location>
        <begin position="272"/>
        <end position="305"/>
    </location>
</feature>
<dbReference type="InterPro" id="IPR019734">
    <property type="entry name" value="TPR_rpt"/>
</dbReference>
<proteinExistence type="predicted"/>
<evidence type="ECO:0000313" key="3">
    <source>
        <dbReference type="EMBL" id="SMC17906.1"/>
    </source>
</evidence>
<evidence type="ECO:0000259" key="2">
    <source>
        <dbReference type="Pfam" id="PF00535"/>
    </source>
</evidence>
<dbReference type="RefSeq" id="WP_084114406.1">
    <property type="nucleotide sequence ID" value="NZ_FWXH01000002.1"/>
</dbReference>
<dbReference type="GO" id="GO:0016740">
    <property type="term" value="F:transferase activity"/>
    <property type="evidence" value="ECO:0007669"/>
    <property type="project" value="UniProtKB-KW"/>
</dbReference>
<dbReference type="EMBL" id="FWXH01000002">
    <property type="protein sequence ID" value="SMC17906.1"/>
    <property type="molecule type" value="Genomic_DNA"/>
</dbReference>
<dbReference type="STRING" id="1121291.SAMN02745134_00455"/>
<accession>A0A1W1X1S2</accession>
<sequence>MRISLCMIVKDEEKFIKMCLDKALPLVDEAIIVDTGSTDNTINIIREYGDKVKLVQANWENDFSRARNIYLENATGDWILVLDADEEIIYNRYKLITYISQAQAEAFNIKMINVIDNQKKQNSWVYCRLFKNKGYRYYRPVHEQLDVDREKIKTLAEDNCKIFHYGYLNENLKAKNKIGRNLSILIKDYKKNPEDSFICYHIGATYAANGEYGKALEFLTKSYELGVRFGFGSYYFELVKRLSEVISILGDNKLCVDFILDLLSDDKLKKFTDLYFIMGDAYYKLKEYKLSIEAFNKCLVVGDAKEFPGVSGRGSYSTLMKLGKIYRELNEEKLAFDFYGRAYEYKDNLEDKEIREIEDYFRLKKGFNNRIGVLCRFDKLVGK</sequence>
<dbReference type="OrthoDB" id="9815923at2"/>
<dbReference type="InterPro" id="IPR029044">
    <property type="entry name" value="Nucleotide-diphossugar_trans"/>
</dbReference>
<dbReference type="SMART" id="SM00028">
    <property type="entry name" value="TPR"/>
    <property type="match status" value="3"/>
</dbReference>
<keyword evidence="3" id="KW-0808">Transferase</keyword>
<dbReference type="Pfam" id="PF13181">
    <property type="entry name" value="TPR_8"/>
    <property type="match status" value="2"/>
</dbReference>
<keyword evidence="4" id="KW-1185">Reference proteome</keyword>
<dbReference type="Gene3D" id="1.25.40.10">
    <property type="entry name" value="Tetratricopeptide repeat domain"/>
    <property type="match status" value="1"/>
</dbReference>
<dbReference type="PROSITE" id="PS50005">
    <property type="entry name" value="TPR"/>
    <property type="match status" value="1"/>
</dbReference>
<dbReference type="PANTHER" id="PTHR43630:SF2">
    <property type="entry name" value="GLYCOSYLTRANSFERASE"/>
    <property type="match status" value="1"/>
</dbReference>
<dbReference type="Proteomes" id="UP000192468">
    <property type="component" value="Unassembled WGS sequence"/>
</dbReference>